<dbReference type="CDD" id="cd01949">
    <property type="entry name" value="GGDEF"/>
    <property type="match status" value="1"/>
</dbReference>
<evidence type="ECO:0000313" key="7">
    <source>
        <dbReference type="Proteomes" id="UP000254512"/>
    </source>
</evidence>
<keyword evidence="2" id="KW-0175">Coiled coil</keyword>
<keyword evidence="3" id="KW-0812">Transmembrane</keyword>
<dbReference type="GO" id="GO:0052621">
    <property type="term" value="F:diguanylate cyclase activity"/>
    <property type="evidence" value="ECO:0007669"/>
    <property type="project" value="UniProtKB-EC"/>
</dbReference>
<dbReference type="PANTHER" id="PTHR46663:SF2">
    <property type="entry name" value="GGDEF DOMAIN-CONTAINING PROTEIN"/>
    <property type="match status" value="1"/>
</dbReference>
<dbReference type="Gene3D" id="6.10.340.10">
    <property type="match status" value="1"/>
</dbReference>
<dbReference type="SUPFAM" id="SSF55073">
    <property type="entry name" value="Nucleotide cyclase"/>
    <property type="match status" value="1"/>
</dbReference>
<feature type="coiled-coil region" evidence="2">
    <location>
        <begin position="235"/>
        <end position="262"/>
    </location>
</feature>
<protein>
    <submittedName>
        <fullName evidence="6">Probable diguanylate cyclase YfiN</fullName>
        <ecNumber evidence="6">2.7.7.65</ecNumber>
    </submittedName>
</protein>
<dbReference type="NCBIfam" id="TIGR00254">
    <property type="entry name" value="GGDEF"/>
    <property type="match status" value="1"/>
</dbReference>
<accession>A0A377J862</accession>
<dbReference type="InterPro" id="IPR029787">
    <property type="entry name" value="Nucleotide_cyclase"/>
</dbReference>
<evidence type="ECO:0000313" key="6">
    <source>
        <dbReference type="EMBL" id="STO98489.1"/>
    </source>
</evidence>
<comment type="cofactor">
    <cofactor evidence="1">
        <name>Mg(2+)</name>
        <dbReference type="ChEBI" id="CHEBI:18420"/>
    </cofactor>
</comment>
<dbReference type="InterPro" id="IPR000160">
    <property type="entry name" value="GGDEF_dom"/>
</dbReference>
<dbReference type="Pfam" id="PF00990">
    <property type="entry name" value="GGDEF"/>
    <property type="match status" value="1"/>
</dbReference>
<dbReference type="SMART" id="SM00267">
    <property type="entry name" value="GGDEF"/>
    <property type="match status" value="1"/>
</dbReference>
<evidence type="ECO:0000256" key="2">
    <source>
        <dbReference type="SAM" id="Coils"/>
    </source>
</evidence>
<dbReference type="AlphaFoldDB" id="A0A377J862"/>
<evidence type="ECO:0000259" key="5">
    <source>
        <dbReference type="PROSITE" id="PS50887"/>
    </source>
</evidence>
<dbReference type="EMBL" id="UGHD01000003">
    <property type="protein sequence ID" value="STO98489.1"/>
    <property type="molecule type" value="Genomic_DNA"/>
</dbReference>
<organism evidence="6 7">
    <name type="scientific">Grimontia hollisae</name>
    <name type="common">Vibrio hollisae</name>
    <dbReference type="NCBI Taxonomy" id="673"/>
    <lineage>
        <taxon>Bacteria</taxon>
        <taxon>Pseudomonadati</taxon>
        <taxon>Pseudomonadota</taxon>
        <taxon>Gammaproteobacteria</taxon>
        <taxon>Vibrionales</taxon>
        <taxon>Vibrionaceae</taxon>
        <taxon>Grimontia</taxon>
    </lineage>
</organism>
<dbReference type="InterPro" id="IPR052163">
    <property type="entry name" value="DGC-Regulatory_Protein"/>
</dbReference>
<dbReference type="PROSITE" id="PS50887">
    <property type="entry name" value="GGDEF"/>
    <property type="match status" value="1"/>
</dbReference>
<feature type="domain" description="GGDEF" evidence="5">
    <location>
        <begin position="297"/>
        <end position="433"/>
    </location>
</feature>
<dbReference type="InterPro" id="IPR043128">
    <property type="entry name" value="Rev_trsase/Diguanyl_cyclase"/>
</dbReference>
<dbReference type="PROSITE" id="PS50885">
    <property type="entry name" value="HAMP"/>
    <property type="match status" value="1"/>
</dbReference>
<keyword evidence="6" id="KW-0548">Nucleotidyltransferase</keyword>
<dbReference type="GO" id="GO:0016020">
    <property type="term" value="C:membrane"/>
    <property type="evidence" value="ECO:0007669"/>
    <property type="project" value="InterPro"/>
</dbReference>
<feature type="domain" description="HAMP" evidence="4">
    <location>
        <begin position="188"/>
        <end position="240"/>
    </location>
</feature>
<dbReference type="PANTHER" id="PTHR46663">
    <property type="entry name" value="DIGUANYLATE CYCLASE DGCT-RELATED"/>
    <property type="match status" value="1"/>
</dbReference>
<dbReference type="Gene3D" id="3.30.70.270">
    <property type="match status" value="1"/>
</dbReference>
<evidence type="ECO:0000256" key="3">
    <source>
        <dbReference type="SAM" id="Phobius"/>
    </source>
</evidence>
<gene>
    <name evidence="6" type="primary">yfiN</name>
    <name evidence="6" type="ORF">NCTC11645_03474</name>
</gene>
<keyword evidence="6" id="KW-0808">Transferase</keyword>
<dbReference type="STRING" id="673.AL542_03210"/>
<feature type="transmembrane region" description="Helical" evidence="3">
    <location>
        <begin position="164"/>
        <end position="186"/>
    </location>
</feature>
<dbReference type="EC" id="2.7.7.65" evidence="6"/>
<sequence>MTLNRLLSVLVISSLVLSATILVLQVYQSRAQNEARSQLNSIMNVQTSIDVLRSRLWLLQQQGDETSLTEGRQASRQLRNTLEENTLSDVSQGAVPNLRHMQKAVDRLLVLAENNLSQTEPPSSDPSHRLIASRLNMILLSMSEEVLVLHQRVQAHVNKIQAQLTIWAGVVMVLLSLSLVFLMLLFRHRLKGGLNTLIAGIRKVQQGALDGEVKAKYDDELQIIAGELSDMKLKLSETMVSRDALQREVDEQTRQLKAQHDELRRVANTDGLTGLLNRRAFESQVTLAMTRAEVSGNHAALLFIDLNDFKAVNDTFGHEAGDLLLNAVADRLRQVVRATDLVARLGGDEFIVWLNLLGDNGNVDTAVSRIRAIIDSPILFHGEPISIKLSVGVALFPEHGRKLDELMKKADEAMYKAKEEKYSNDLTFNIFQEV</sequence>
<evidence type="ECO:0000259" key="4">
    <source>
        <dbReference type="PROSITE" id="PS50885"/>
    </source>
</evidence>
<dbReference type="FunFam" id="3.30.70.270:FF:000001">
    <property type="entry name" value="Diguanylate cyclase domain protein"/>
    <property type="match status" value="1"/>
</dbReference>
<dbReference type="GO" id="GO:0007165">
    <property type="term" value="P:signal transduction"/>
    <property type="evidence" value="ECO:0007669"/>
    <property type="project" value="InterPro"/>
</dbReference>
<proteinExistence type="predicted"/>
<keyword evidence="3" id="KW-0472">Membrane</keyword>
<reference evidence="6 7" key="1">
    <citation type="submission" date="2018-06" db="EMBL/GenBank/DDBJ databases">
        <authorList>
            <consortium name="Pathogen Informatics"/>
            <person name="Doyle S."/>
        </authorList>
    </citation>
    <scope>NUCLEOTIDE SEQUENCE [LARGE SCALE GENOMIC DNA]</scope>
    <source>
        <strain evidence="6 7">NCTC11645</strain>
    </source>
</reference>
<evidence type="ECO:0000256" key="1">
    <source>
        <dbReference type="ARBA" id="ARBA00001946"/>
    </source>
</evidence>
<keyword evidence="3" id="KW-1133">Transmembrane helix</keyword>
<dbReference type="InterPro" id="IPR003660">
    <property type="entry name" value="HAMP_dom"/>
</dbReference>
<dbReference type="RefSeq" id="WP_114995356.1">
    <property type="nucleotide sequence ID" value="NZ_CABMOB010000001.1"/>
</dbReference>
<name>A0A377J862_GRIHO</name>
<dbReference type="Proteomes" id="UP000254512">
    <property type="component" value="Unassembled WGS sequence"/>
</dbReference>